<dbReference type="InterPro" id="IPR045500">
    <property type="entry name" value="DUF6491"/>
</dbReference>
<dbReference type="PROSITE" id="PS51257">
    <property type="entry name" value="PROKAR_LIPOPROTEIN"/>
    <property type="match status" value="1"/>
</dbReference>
<evidence type="ECO:0000313" key="3">
    <source>
        <dbReference type="Proteomes" id="UP000600865"/>
    </source>
</evidence>
<feature type="signal peptide" evidence="1">
    <location>
        <begin position="1"/>
        <end position="19"/>
    </location>
</feature>
<reference evidence="2 3" key="1">
    <citation type="journal article" date="2014" name="Int. J. Syst. Evol. Microbiol.">
        <title>Complete genome sequence of Corynebacterium casei LMG S-19264T (=DSM 44701T), isolated from a smear-ripened cheese.</title>
        <authorList>
            <consortium name="US DOE Joint Genome Institute (JGI-PGF)"/>
            <person name="Walter F."/>
            <person name="Albersmeier A."/>
            <person name="Kalinowski J."/>
            <person name="Ruckert C."/>
        </authorList>
    </citation>
    <scope>NUCLEOTIDE SEQUENCE [LARGE SCALE GENOMIC DNA]</scope>
    <source>
        <strain evidence="2 3">KCTC 23968</strain>
    </source>
</reference>
<dbReference type="Pfam" id="PF20101">
    <property type="entry name" value="DUF6491"/>
    <property type="match status" value="1"/>
</dbReference>
<dbReference type="AlphaFoldDB" id="A0A918KG16"/>
<keyword evidence="3" id="KW-1185">Reference proteome</keyword>
<dbReference type="EMBL" id="BMYV01000001">
    <property type="protein sequence ID" value="GGX61138.1"/>
    <property type="molecule type" value="Genomic_DNA"/>
</dbReference>
<feature type="chain" id="PRO_5038001729" description="Lipoprotein" evidence="1">
    <location>
        <begin position="20"/>
        <end position="150"/>
    </location>
</feature>
<accession>A0A918KG16</accession>
<evidence type="ECO:0008006" key="4">
    <source>
        <dbReference type="Google" id="ProtNLM"/>
    </source>
</evidence>
<comment type="caution">
    <text evidence="2">The sequence shown here is derived from an EMBL/GenBank/DDBJ whole genome shotgun (WGS) entry which is preliminary data.</text>
</comment>
<evidence type="ECO:0000313" key="2">
    <source>
        <dbReference type="EMBL" id="GGX61138.1"/>
    </source>
</evidence>
<sequence length="150" mass="16166">MRYIILLGTIALMTGCASAGGASSSEHIAEILADRRVGEPVDKVCFARTIDGFRENTRDSVVLTRGANSDYLVTVKGCPRLDDAQSIGLTSSTSCLRRSDRLIVSDSAFSLSGQTPLGPDTCWVDAIYEWNEDASDDAEKGEAQDEVENK</sequence>
<gene>
    <name evidence="2" type="ORF">GCM10011309_08740</name>
</gene>
<organism evidence="2 3">
    <name type="scientific">Litorimonas cladophorae</name>
    <dbReference type="NCBI Taxonomy" id="1220491"/>
    <lineage>
        <taxon>Bacteria</taxon>
        <taxon>Pseudomonadati</taxon>
        <taxon>Pseudomonadota</taxon>
        <taxon>Alphaproteobacteria</taxon>
        <taxon>Maricaulales</taxon>
        <taxon>Robiginitomaculaceae</taxon>
    </lineage>
</organism>
<keyword evidence="1" id="KW-0732">Signal</keyword>
<evidence type="ECO:0000256" key="1">
    <source>
        <dbReference type="SAM" id="SignalP"/>
    </source>
</evidence>
<protein>
    <recommendedName>
        <fullName evidence="4">Lipoprotein</fullName>
    </recommendedName>
</protein>
<proteinExistence type="predicted"/>
<dbReference type="Proteomes" id="UP000600865">
    <property type="component" value="Unassembled WGS sequence"/>
</dbReference>
<name>A0A918KG16_9PROT</name>
<dbReference type="RefSeq" id="WP_189581799.1">
    <property type="nucleotide sequence ID" value="NZ_BMYV01000001.1"/>
</dbReference>